<dbReference type="Gene3D" id="3.40.50.150">
    <property type="entry name" value="Vaccinia Virus protein VP39"/>
    <property type="match status" value="1"/>
</dbReference>
<dbReference type="AlphaFoldDB" id="A0A1S8S4T1"/>
<name>A0A1S8S4T1_CLOBE</name>
<dbReference type="Pfam" id="PF01170">
    <property type="entry name" value="UPF0020"/>
    <property type="match status" value="1"/>
</dbReference>
<dbReference type="GO" id="GO:0030488">
    <property type="term" value="P:tRNA methylation"/>
    <property type="evidence" value="ECO:0007669"/>
    <property type="project" value="TreeGrafter"/>
</dbReference>
<evidence type="ECO:0000313" key="2">
    <source>
        <dbReference type="EMBL" id="OOM60463.1"/>
    </source>
</evidence>
<dbReference type="InterPro" id="IPR029063">
    <property type="entry name" value="SAM-dependent_MTases_sf"/>
</dbReference>
<dbReference type="SUPFAM" id="SSF53335">
    <property type="entry name" value="S-adenosyl-L-methionine-dependent methyltransferases"/>
    <property type="match status" value="1"/>
</dbReference>
<gene>
    <name evidence="2" type="ORF">CLBCK_28650</name>
</gene>
<sequence length="323" mass="37479">MVKWLNKETIKLNCNNYKKYFYYIKYPVFEEDLCKLEMKCLFGKTPSEKYLFSDLYISASRSPFIKEMISVVYEEDSLEQIIDNIIKDKIAYDDFKVCYLRTEYSDIDYEERLRSLSQIGFVITGEPEIHNPKVILGVTRICGKWIFGMYEKNDYKWHIHDNKPYSYSNSLSVRVARALVNIAVKNNLECKLIDPCCGVGTVILEALSMGIDVVGCELNKSIAENAKKNLEFYGYENVVTNGDMNEIEEKYDTAIIDLPYGLFTPTTIEEQTSLIRSARRISTRLVIVTFEEMDDCITDAGFKIVDKSYVCKGKFKRYINICE</sequence>
<dbReference type="InterPro" id="IPR000241">
    <property type="entry name" value="RlmKL-like_Mtase"/>
</dbReference>
<evidence type="ECO:0000313" key="3">
    <source>
        <dbReference type="Proteomes" id="UP000190973"/>
    </source>
</evidence>
<accession>A0A1S8S4T1</accession>
<dbReference type="CDD" id="cd02440">
    <property type="entry name" value="AdoMet_MTases"/>
    <property type="match status" value="1"/>
</dbReference>
<protein>
    <recommendedName>
        <fullName evidence="1">Ribosomal RNA large subunit methyltransferase K/L-like methyltransferase domain-containing protein</fullName>
    </recommendedName>
</protein>
<proteinExistence type="predicted"/>
<organism evidence="2 3">
    <name type="scientific">Clostridium beijerinckii</name>
    <name type="common">Clostridium MP</name>
    <dbReference type="NCBI Taxonomy" id="1520"/>
    <lineage>
        <taxon>Bacteria</taxon>
        <taxon>Bacillati</taxon>
        <taxon>Bacillota</taxon>
        <taxon>Clostridia</taxon>
        <taxon>Eubacteriales</taxon>
        <taxon>Clostridiaceae</taxon>
        <taxon>Clostridium</taxon>
    </lineage>
</organism>
<evidence type="ECO:0000259" key="1">
    <source>
        <dbReference type="Pfam" id="PF01170"/>
    </source>
</evidence>
<dbReference type="PANTHER" id="PTHR14911">
    <property type="entry name" value="THUMP DOMAIN-CONTAINING"/>
    <property type="match status" value="1"/>
</dbReference>
<reference evidence="2 3" key="1">
    <citation type="submission" date="2016-05" db="EMBL/GenBank/DDBJ databases">
        <title>Microbial solvent formation.</title>
        <authorList>
            <person name="Poehlein A."/>
            <person name="Montoya Solano J.D."/>
            <person name="Flitsch S."/>
            <person name="Krabben P."/>
            <person name="Duerre P."/>
            <person name="Daniel R."/>
        </authorList>
    </citation>
    <scope>NUCLEOTIDE SEQUENCE [LARGE SCALE GENOMIC DNA]</scope>
    <source>
        <strain evidence="2 3">DSM 53</strain>
    </source>
</reference>
<dbReference type="Proteomes" id="UP000190973">
    <property type="component" value="Unassembled WGS sequence"/>
</dbReference>
<dbReference type="GO" id="GO:0016423">
    <property type="term" value="F:tRNA (guanine) methyltransferase activity"/>
    <property type="evidence" value="ECO:0007669"/>
    <property type="project" value="TreeGrafter"/>
</dbReference>
<dbReference type="PANTHER" id="PTHR14911:SF13">
    <property type="entry name" value="TRNA (GUANINE(6)-N2)-METHYLTRANSFERASE THUMP3"/>
    <property type="match status" value="1"/>
</dbReference>
<feature type="domain" description="Ribosomal RNA large subunit methyltransferase K/L-like methyltransferase" evidence="1">
    <location>
        <begin position="164"/>
        <end position="266"/>
    </location>
</feature>
<comment type="caution">
    <text evidence="2">The sequence shown here is derived from an EMBL/GenBank/DDBJ whole genome shotgun (WGS) entry which is preliminary data.</text>
</comment>
<dbReference type="EMBL" id="LZZI01000050">
    <property type="protein sequence ID" value="OOM60463.1"/>
    <property type="molecule type" value="Genomic_DNA"/>
</dbReference>